<gene>
    <name evidence="1" type="ORF">FRX31_013959</name>
</gene>
<dbReference type="Proteomes" id="UP000554482">
    <property type="component" value="Unassembled WGS sequence"/>
</dbReference>
<protein>
    <submittedName>
        <fullName evidence="1">Uncharacterized protein</fullName>
    </submittedName>
</protein>
<proteinExistence type="predicted"/>
<sequence>MKRLKKVLKIWAREHCANISERVIVAKQKLVDVQKLLVINAYDVALLEEENKCKKDFTGLLKMEYEELRQKTNCTWMLNGDKYTAIFHSLLKNTRLGTSYGLYRDREETNINTRGSGAGW</sequence>
<name>A0A7J6WGB5_THATH</name>
<evidence type="ECO:0000313" key="1">
    <source>
        <dbReference type="EMBL" id="KAF5196456.1"/>
    </source>
</evidence>
<accession>A0A7J6WGB5</accession>
<dbReference type="OrthoDB" id="1194645at2759"/>
<comment type="caution">
    <text evidence="1">The sequence shown here is derived from an EMBL/GenBank/DDBJ whole genome shotgun (WGS) entry which is preliminary data.</text>
</comment>
<keyword evidence="2" id="KW-1185">Reference proteome</keyword>
<dbReference type="EMBL" id="JABWDY010015975">
    <property type="protein sequence ID" value="KAF5196456.1"/>
    <property type="molecule type" value="Genomic_DNA"/>
</dbReference>
<organism evidence="1 2">
    <name type="scientific">Thalictrum thalictroides</name>
    <name type="common">Rue-anemone</name>
    <name type="synonym">Anemone thalictroides</name>
    <dbReference type="NCBI Taxonomy" id="46969"/>
    <lineage>
        <taxon>Eukaryota</taxon>
        <taxon>Viridiplantae</taxon>
        <taxon>Streptophyta</taxon>
        <taxon>Embryophyta</taxon>
        <taxon>Tracheophyta</taxon>
        <taxon>Spermatophyta</taxon>
        <taxon>Magnoliopsida</taxon>
        <taxon>Ranunculales</taxon>
        <taxon>Ranunculaceae</taxon>
        <taxon>Thalictroideae</taxon>
        <taxon>Thalictrum</taxon>
    </lineage>
</organism>
<evidence type="ECO:0000313" key="2">
    <source>
        <dbReference type="Proteomes" id="UP000554482"/>
    </source>
</evidence>
<dbReference type="AlphaFoldDB" id="A0A7J6WGB5"/>
<reference evidence="1 2" key="1">
    <citation type="submission" date="2020-06" db="EMBL/GenBank/DDBJ databases">
        <title>Transcriptomic and genomic resources for Thalictrum thalictroides and T. hernandezii: Facilitating candidate gene discovery in an emerging model plant lineage.</title>
        <authorList>
            <person name="Arias T."/>
            <person name="Riano-Pachon D.M."/>
            <person name="Di Stilio V.S."/>
        </authorList>
    </citation>
    <scope>NUCLEOTIDE SEQUENCE [LARGE SCALE GENOMIC DNA]</scope>
    <source>
        <strain evidence="2">cv. WT478/WT964</strain>
        <tissue evidence="1">Leaves</tissue>
    </source>
</reference>